<gene>
    <name evidence="2" type="ORF">CNECB9_5260030</name>
</gene>
<name>A0A1K0JJB0_CUPNE</name>
<dbReference type="InterPro" id="IPR025484">
    <property type="entry name" value="DUF4376"/>
</dbReference>
<evidence type="ECO:0000259" key="1">
    <source>
        <dbReference type="Pfam" id="PF14301"/>
    </source>
</evidence>
<dbReference type="AlphaFoldDB" id="A0A1K0JJB0"/>
<accession>A0A1K0JJB0</accession>
<evidence type="ECO:0000313" key="2">
    <source>
        <dbReference type="EMBL" id="SCU94332.1"/>
    </source>
</evidence>
<dbReference type="RefSeq" id="WP_340529464.1">
    <property type="nucleotide sequence ID" value="NZ_FMSH01000475.1"/>
</dbReference>
<organism evidence="2">
    <name type="scientific">Cupriavidus necator</name>
    <name type="common">Alcaligenes eutrophus</name>
    <name type="synonym">Ralstonia eutropha</name>
    <dbReference type="NCBI Taxonomy" id="106590"/>
    <lineage>
        <taxon>Bacteria</taxon>
        <taxon>Pseudomonadati</taxon>
        <taxon>Pseudomonadota</taxon>
        <taxon>Betaproteobacteria</taxon>
        <taxon>Burkholderiales</taxon>
        <taxon>Burkholderiaceae</taxon>
        <taxon>Cupriavidus</taxon>
    </lineage>
</organism>
<sequence>MKPIYHYEPATGEFVWEGSADPSPLEDGVWLIPAYATEVAPPTAAAREVAAFIDGAWVIQADWRGAELFSTADASPVSITEIAITPADIGATETPRPSASHVWNDGAWIDDPAKRAEIVGQVKAGRWAAIKAERDRRKAGGVLVGAHWFHSDADSRIQWLGIKDTARDMLADGQNSAAAIFMLGQPLQWKTLAGDFVAVTVQMAVDVVAATKELDARLFTIAERKRLEVETSADPAAYDVLAGWPETYGA</sequence>
<proteinExistence type="predicted"/>
<protein>
    <recommendedName>
        <fullName evidence="1">DUF4376 domain-containing protein</fullName>
    </recommendedName>
</protein>
<dbReference type="EMBL" id="FMSH01000475">
    <property type="protein sequence ID" value="SCU94332.1"/>
    <property type="molecule type" value="Genomic_DNA"/>
</dbReference>
<reference evidence="2" key="1">
    <citation type="submission" date="2016-09" db="EMBL/GenBank/DDBJ databases">
        <authorList>
            <person name="Capua I."/>
            <person name="De Benedictis P."/>
            <person name="Joannis T."/>
            <person name="Lombin L.H."/>
            <person name="Cattoli G."/>
        </authorList>
    </citation>
    <scope>NUCLEOTIDE SEQUENCE</scope>
    <source>
        <strain evidence="2">B9</strain>
    </source>
</reference>
<dbReference type="Pfam" id="PF14301">
    <property type="entry name" value="DUF4376"/>
    <property type="match status" value="1"/>
</dbReference>
<feature type="domain" description="DUF4376" evidence="1">
    <location>
        <begin position="121"/>
        <end position="239"/>
    </location>
</feature>